<dbReference type="GO" id="GO:0005737">
    <property type="term" value="C:cytoplasm"/>
    <property type="evidence" value="ECO:0007669"/>
    <property type="project" value="TreeGrafter"/>
</dbReference>
<accession>A0A7J8B9U4</accession>
<dbReference type="AlphaFoldDB" id="A0A7J8B9U4"/>
<name>A0A7J8B9U4_ROUAE</name>
<dbReference type="SUPFAM" id="SSF46785">
    <property type="entry name" value="Winged helix' DNA-binding domain"/>
    <property type="match status" value="1"/>
</dbReference>
<sequence>MAQGNNYGQTSNGVADESPNMLVYRKMEDVIARMQDEKNGIPIRTVKSFLSKIPSVFSENVTMNVFRMNWHSVKAIVFVIGIRSLQE</sequence>
<dbReference type="GO" id="GO:0009968">
    <property type="term" value="P:negative regulation of signal transduction"/>
    <property type="evidence" value="ECO:0007669"/>
    <property type="project" value="UniProtKB-KW"/>
</dbReference>
<organism evidence="2 3">
    <name type="scientific">Rousettus aegyptiacus</name>
    <name type="common">Egyptian fruit bat</name>
    <name type="synonym">Pteropus aegyptiacus</name>
    <dbReference type="NCBI Taxonomy" id="9407"/>
    <lineage>
        <taxon>Eukaryota</taxon>
        <taxon>Metazoa</taxon>
        <taxon>Chordata</taxon>
        <taxon>Craniata</taxon>
        <taxon>Vertebrata</taxon>
        <taxon>Euteleostomi</taxon>
        <taxon>Mammalia</taxon>
        <taxon>Eutheria</taxon>
        <taxon>Laurasiatheria</taxon>
        <taxon>Chiroptera</taxon>
        <taxon>Yinpterochiroptera</taxon>
        <taxon>Pteropodoidea</taxon>
        <taxon>Pteropodidae</taxon>
        <taxon>Rousettinae</taxon>
        <taxon>Rousettus</taxon>
    </lineage>
</organism>
<keyword evidence="1" id="KW-0734">Signal transduction inhibitor</keyword>
<dbReference type="GO" id="GO:0008277">
    <property type="term" value="P:regulation of G protein-coupled receptor signaling pathway"/>
    <property type="evidence" value="ECO:0007669"/>
    <property type="project" value="InterPro"/>
</dbReference>
<dbReference type="GO" id="GO:0005886">
    <property type="term" value="C:plasma membrane"/>
    <property type="evidence" value="ECO:0007669"/>
    <property type="project" value="TreeGrafter"/>
</dbReference>
<evidence type="ECO:0000256" key="1">
    <source>
        <dbReference type="ARBA" id="ARBA00022700"/>
    </source>
</evidence>
<dbReference type="GO" id="GO:0043005">
    <property type="term" value="C:neuron projection"/>
    <property type="evidence" value="ECO:0007669"/>
    <property type="project" value="TreeGrafter"/>
</dbReference>
<gene>
    <name evidence="2" type="ORF">HJG63_016649</name>
</gene>
<keyword evidence="3" id="KW-1185">Reference proteome</keyword>
<protein>
    <submittedName>
        <fullName evidence="2">Regulator of G protein signaling 7</fullName>
    </submittedName>
</protein>
<dbReference type="InterPro" id="IPR047016">
    <property type="entry name" value="RGS6/7/9/11"/>
</dbReference>
<dbReference type="GO" id="GO:0005096">
    <property type="term" value="F:GTPase activator activity"/>
    <property type="evidence" value="ECO:0007669"/>
    <property type="project" value="TreeGrafter"/>
</dbReference>
<dbReference type="Gene3D" id="1.10.10.10">
    <property type="entry name" value="Winged helix-like DNA-binding domain superfamily/Winged helix DNA-binding domain"/>
    <property type="match status" value="1"/>
</dbReference>
<reference evidence="2 3" key="1">
    <citation type="journal article" date="2020" name="Nature">
        <title>Six reference-quality genomes reveal evolution of bat adaptations.</title>
        <authorList>
            <person name="Jebb D."/>
            <person name="Huang Z."/>
            <person name="Pippel M."/>
            <person name="Hughes G.M."/>
            <person name="Lavrichenko K."/>
            <person name="Devanna P."/>
            <person name="Winkler S."/>
            <person name="Jermiin L.S."/>
            <person name="Skirmuntt E.C."/>
            <person name="Katzourakis A."/>
            <person name="Burkitt-Gray L."/>
            <person name="Ray D.A."/>
            <person name="Sullivan K.A.M."/>
            <person name="Roscito J.G."/>
            <person name="Kirilenko B.M."/>
            <person name="Davalos L.M."/>
            <person name="Corthals A.P."/>
            <person name="Power M.L."/>
            <person name="Jones G."/>
            <person name="Ransome R.D."/>
            <person name="Dechmann D.K.N."/>
            <person name="Locatelli A.G."/>
            <person name="Puechmaille S.J."/>
            <person name="Fedrigo O."/>
            <person name="Jarvis E.D."/>
            <person name="Hiller M."/>
            <person name="Vernes S.C."/>
            <person name="Myers E.W."/>
            <person name="Teeling E.C."/>
        </authorList>
    </citation>
    <scope>NUCLEOTIDE SEQUENCE [LARGE SCALE GENOMIC DNA]</scope>
    <source>
        <strain evidence="2">MRouAeg1</strain>
        <tissue evidence="2">Muscle</tissue>
    </source>
</reference>
<dbReference type="InterPro" id="IPR036388">
    <property type="entry name" value="WH-like_DNA-bd_sf"/>
</dbReference>
<dbReference type="EMBL" id="JACASE010000018">
    <property type="protein sequence ID" value="KAF6395577.1"/>
    <property type="molecule type" value="Genomic_DNA"/>
</dbReference>
<dbReference type="PANTHER" id="PTHR45746">
    <property type="entry name" value="LP21163P"/>
    <property type="match status" value="1"/>
</dbReference>
<dbReference type="Proteomes" id="UP000593571">
    <property type="component" value="Unassembled WGS sequence"/>
</dbReference>
<evidence type="ECO:0000313" key="2">
    <source>
        <dbReference type="EMBL" id="KAF6395577.1"/>
    </source>
</evidence>
<comment type="caution">
    <text evidence="2">The sequence shown here is derived from an EMBL/GenBank/DDBJ whole genome shotgun (WGS) entry which is preliminary data.</text>
</comment>
<dbReference type="InterPro" id="IPR036390">
    <property type="entry name" value="WH_DNA-bd_sf"/>
</dbReference>
<evidence type="ECO:0000313" key="3">
    <source>
        <dbReference type="Proteomes" id="UP000593571"/>
    </source>
</evidence>
<dbReference type="PANTHER" id="PTHR45746:SF7">
    <property type="entry name" value="REGULATOR OF G-PROTEIN SIGNALING 7"/>
    <property type="match status" value="1"/>
</dbReference>
<proteinExistence type="predicted"/>